<dbReference type="AlphaFoldDB" id="A0A667WY04"/>
<accession>A0A667WY04</accession>
<dbReference type="Proteomes" id="UP000472263">
    <property type="component" value="Chromosome 24"/>
</dbReference>
<sequence length="70" mass="7816">MLHSDPSYEVQPAYPDEDEWQVFLESPLTAASKAMMSVNGDEEAAGALGLLYDYHKVTHHFLPSTDDSKM</sequence>
<evidence type="ECO:0000313" key="2">
    <source>
        <dbReference type="Proteomes" id="UP000472263"/>
    </source>
</evidence>
<organism evidence="1 2">
    <name type="scientific">Myripristis murdjan</name>
    <name type="common">pinecone soldierfish</name>
    <dbReference type="NCBI Taxonomy" id="586833"/>
    <lineage>
        <taxon>Eukaryota</taxon>
        <taxon>Metazoa</taxon>
        <taxon>Chordata</taxon>
        <taxon>Craniata</taxon>
        <taxon>Vertebrata</taxon>
        <taxon>Euteleostomi</taxon>
        <taxon>Actinopterygii</taxon>
        <taxon>Neopterygii</taxon>
        <taxon>Teleostei</taxon>
        <taxon>Neoteleostei</taxon>
        <taxon>Acanthomorphata</taxon>
        <taxon>Holocentriformes</taxon>
        <taxon>Holocentridae</taxon>
        <taxon>Myripristis</taxon>
    </lineage>
</organism>
<protein>
    <submittedName>
        <fullName evidence="1">Uncharacterized protein</fullName>
    </submittedName>
</protein>
<name>A0A667WY04_9TELE</name>
<dbReference type="Ensembl" id="ENSMMDT00005006689.1">
    <property type="protein sequence ID" value="ENSMMDP00005006518.1"/>
    <property type="gene ID" value="ENSMMDG00005003574.1"/>
</dbReference>
<reference evidence="1" key="1">
    <citation type="submission" date="2019-06" db="EMBL/GenBank/DDBJ databases">
        <authorList>
            <consortium name="Wellcome Sanger Institute Data Sharing"/>
        </authorList>
    </citation>
    <scope>NUCLEOTIDE SEQUENCE [LARGE SCALE GENOMIC DNA]</scope>
</reference>
<proteinExistence type="predicted"/>
<reference evidence="1" key="2">
    <citation type="submission" date="2025-08" db="UniProtKB">
        <authorList>
            <consortium name="Ensembl"/>
        </authorList>
    </citation>
    <scope>IDENTIFICATION</scope>
</reference>
<keyword evidence="2" id="KW-1185">Reference proteome</keyword>
<reference evidence="1" key="3">
    <citation type="submission" date="2025-09" db="UniProtKB">
        <authorList>
            <consortium name="Ensembl"/>
        </authorList>
    </citation>
    <scope>IDENTIFICATION</scope>
</reference>
<evidence type="ECO:0000313" key="1">
    <source>
        <dbReference type="Ensembl" id="ENSMMDP00005006518.1"/>
    </source>
</evidence>
<dbReference type="InParanoid" id="A0A667WY04"/>